<dbReference type="Gene3D" id="3.40.50.2300">
    <property type="match status" value="1"/>
</dbReference>
<dbReference type="SMART" id="SM00448">
    <property type="entry name" value="REC"/>
    <property type="match status" value="1"/>
</dbReference>
<keyword evidence="5" id="KW-0472">Membrane</keyword>
<dbReference type="SUPFAM" id="SSF55874">
    <property type="entry name" value="ATPase domain of HSP90 chaperone/DNA topoisomerase II/histidine kinase"/>
    <property type="match status" value="1"/>
</dbReference>
<dbReference type="Pfam" id="PF08448">
    <property type="entry name" value="PAS_4"/>
    <property type="match status" value="1"/>
</dbReference>
<keyword evidence="3 4" id="KW-0597">Phosphoprotein</keyword>
<evidence type="ECO:0000259" key="9">
    <source>
        <dbReference type="PROSITE" id="PS50113"/>
    </source>
</evidence>
<reference evidence="10" key="1">
    <citation type="submission" date="2020-12" db="EMBL/GenBank/DDBJ databases">
        <title>Geomonas sp. Red875, isolated from river sediment.</title>
        <authorList>
            <person name="Xu Z."/>
            <person name="Zhang Z."/>
            <person name="Masuda Y."/>
            <person name="Itoh H."/>
            <person name="Senoo K."/>
        </authorList>
    </citation>
    <scope>NUCLEOTIDE SEQUENCE</scope>
    <source>
        <strain evidence="10">Red875</strain>
    </source>
</reference>
<keyword evidence="5" id="KW-1133">Transmembrane helix</keyword>
<dbReference type="RefSeq" id="WP_199384454.1">
    <property type="nucleotide sequence ID" value="NZ_JAEMHM010000009.1"/>
</dbReference>
<dbReference type="Gene3D" id="3.30.565.10">
    <property type="entry name" value="Histidine kinase-like ATPase, C-terminal domain"/>
    <property type="match status" value="1"/>
</dbReference>
<evidence type="ECO:0000259" key="6">
    <source>
        <dbReference type="PROSITE" id="PS50109"/>
    </source>
</evidence>
<dbReference type="PROSITE" id="PS50113">
    <property type="entry name" value="PAC"/>
    <property type="match status" value="1"/>
</dbReference>
<dbReference type="Gene3D" id="3.30.450.20">
    <property type="entry name" value="PAS domain"/>
    <property type="match status" value="2"/>
</dbReference>
<dbReference type="SMART" id="SM00091">
    <property type="entry name" value="PAS"/>
    <property type="match status" value="2"/>
</dbReference>
<dbReference type="InterPro" id="IPR036097">
    <property type="entry name" value="HisK_dim/P_sf"/>
</dbReference>
<dbReference type="InterPro" id="IPR004358">
    <property type="entry name" value="Sig_transdc_His_kin-like_C"/>
</dbReference>
<dbReference type="CDD" id="cd00082">
    <property type="entry name" value="HisKA"/>
    <property type="match status" value="1"/>
</dbReference>
<dbReference type="GO" id="GO:0000155">
    <property type="term" value="F:phosphorelay sensor kinase activity"/>
    <property type="evidence" value="ECO:0007669"/>
    <property type="project" value="InterPro"/>
</dbReference>
<feature type="transmembrane region" description="Helical" evidence="5">
    <location>
        <begin position="128"/>
        <end position="147"/>
    </location>
</feature>
<dbReference type="Pfam" id="PF13426">
    <property type="entry name" value="PAS_9"/>
    <property type="match status" value="1"/>
</dbReference>
<dbReference type="Pfam" id="PF02518">
    <property type="entry name" value="HATPase_c"/>
    <property type="match status" value="1"/>
</dbReference>
<dbReference type="InterPro" id="IPR000700">
    <property type="entry name" value="PAS-assoc_C"/>
</dbReference>
<dbReference type="NCBIfam" id="TIGR00229">
    <property type="entry name" value="sensory_box"/>
    <property type="match status" value="2"/>
</dbReference>
<feature type="transmembrane region" description="Helical" evidence="5">
    <location>
        <begin position="226"/>
        <end position="246"/>
    </location>
</feature>
<evidence type="ECO:0000259" key="8">
    <source>
        <dbReference type="PROSITE" id="PS50112"/>
    </source>
</evidence>
<dbReference type="InterPro" id="IPR005467">
    <property type="entry name" value="His_kinase_dom"/>
</dbReference>
<gene>
    <name evidence="10" type="ORF">JFN93_12660</name>
</gene>
<dbReference type="CDD" id="cd00130">
    <property type="entry name" value="PAS"/>
    <property type="match status" value="1"/>
</dbReference>
<feature type="domain" description="Histidine kinase" evidence="6">
    <location>
        <begin position="552"/>
        <end position="772"/>
    </location>
</feature>
<dbReference type="SUPFAM" id="SSF55785">
    <property type="entry name" value="PYP-like sensor domain (PAS domain)"/>
    <property type="match status" value="2"/>
</dbReference>
<dbReference type="Pfam" id="PF00072">
    <property type="entry name" value="Response_reg"/>
    <property type="match status" value="1"/>
</dbReference>
<dbReference type="InterPro" id="IPR001789">
    <property type="entry name" value="Sig_transdc_resp-reg_receiver"/>
</dbReference>
<dbReference type="InterPro" id="IPR003594">
    <property type="entry name" value="HATPase_dom"/>
</dbReference>
<dbReference type="InterPro" id="IPR036890">
    <property type="entry name" value="HATPase_C_sf"/>
</dbReference>
<dbReference type="PROSITE" id="PS50112">
    <property type="entry name" value="PAS"/>
    <property type="match status" value="1"/>
</dbReference>
<feature type="domain" description="Response regulatory" evidence="7">
    <location>
        <begin position="793"/>
        <end position="909"/>
    </location>
</feature>
<dbReference type="Gene3D" id="1.10.287.130">
    <property type="match status" value="1"/>
</dbReference>
<dbReference type="InterPro" id="IPR033425">
    <property type="entry name" value="MASE3"/>
</dbReference>
<dbReference type="SMART" id="SM00388">
    <property type="entry name" value="HisKA"/>
    <property type="match status" value="1"/>
</dbReference>
<keyword evidence="11" id="KW-1185">Reference proteome</keyword>
<dbReference type="PROSITE" id="PS50110">
    <property type="entry name" value="RESPONSE_REGULATORY"/>
    <property type="match status" value="1"/>
</dbReference>
<evidence type="ECO:0000313" key="10">
    <source>
        <dbReference type="EMBL" id="MBJ6725564.1"/>
    </source>
</evidence>
<dbReference type="InterPro" id="IPR035965">
    <property type="entry name" value="PAS-like_dom_sf"/>
</dbReference>
<name>A0A8J7LVI6_9BACT</name>
<feature type="transmembrane region" description="Helical" evidence="5">
    <location>
        <begin position="21"/>
        <end position="42"/>
    </location>
</feature>
<keyword evidence="5" id="KW-0812">Transmembrane</keyword>
<feature type="transmembrane region" description="Helical" evidence="5">
    <location>
        <begin position="89"/>
        <end position="108"/>
    </location>
</feature>
<feature type="modified residue" description="4-aspartylphosphate" evidence="4">
    <location>
        <position position="844"/>
    </location>
</feature>
<comment type="caution">
    <text evidence="10">The sequence shown here is derived from an EMBL/GenBank/DDBJ whole genome shotgun (WGS) entry which is preliminary data.</text>
</comment>
<feature type="domain" description="PAS" evidence="8">
    <location>
        <begin position="438"/>
        <end position="484"/>
    </location>
</feature>
<dbReference type="PANTHER" id="PTHR43065:SF42">
    <property type="entry name" value="TWO-COMPONENT SENSOR PPRA"/>
    <property type="match status" value="1"/>
</dbReference>
<evidence type="ECO:0000256" key="1">
    <source>
        <dbReference type="ARBA" id="ARBA00000085"/>
    </source>
</evidence>
<dbReference type="Pfam" id="PF00512">
    <property type="entry name" value="HisKA"/>
    <property type="match status" value="1"/>
</dbReference>
<feature type="domain" description="PAC" evidence="9">
    <location>
        <begin position="362"/>
        <end position="415"/>
    </location>
</feature>
<dbReference type="AlphaFoldDB" id="A0A8J7LVI6"/>
<proteinExistence type="predicted"/>
<evidence type="ECO:0000259" key="7">
    <source>
        <dbReference type="PROSITE" id="PS50110"/>
    </source>
</evidence>
<dbReference type="EC" id="2.7.13.3" evidence="2"/>
<feature type="transmembrane region" description="Helical" evidence="5">
    <location>
        <begin position="54"/>
        <end position="77"/>
    </location>
</feature>
<dbReference type="Pfam" id="PF17159">
    <property type="entry name" value="MASE3"/>
    <property type="match status" value="1"/>
</dbReference>
<evidence type="ECO:0000256" key="2">
    <source>
        <dbReference type="ARBA" id="ARBA00012438"/>
    </source>
</evidence>
<dbReference type="EMBL" id="JAEMHM010000009">
    <property type="protein sequence ID" value="MBJ6725564.1"/>
    <property type="molecule type" value="Genomic_DNA"/>
</dbReference>
<dbReference type="Proteomes" id="UP000636888">
    <property type="component" value="Unassembled WGS sequence"/>
</dbReference>
<accession>A0A8J7LVI6</accession>
<dbReference type="InterPro" id="IPR000014">
    <property type="entry name" value="PAS"/>
</dbReference>
<protein>
    <recommendedName>
        <fullName evidence="2">histidine kinase</fullName>
        <ecNumber evidence="2">2.7.13.3</ecNumber>
    </recommendedName>
</protein>
<evidence type="ECO:0000313" key="11">
    <source>
        <dbReference type="Proteomes" id="UP000636888"/>
    </source>
</evidence>
<dbReference type="PROSITE" id="PS50109">
    <property type="entry name" value="HIS_KIN"/>
    <property type="match status" value="1"/>
</dbReference>
<dbReference type="CDD" id="cd00156">
    <property type="entry name" value="REC"/>
    <property type="match status" value="1"/>
</dbReference>
<evidence type="ECO:0000256" key="4">
    <source>
        <dbReference type="PROSITE-ProRule" id="PRU00169"/>
    </source>
</evidence>
<feature type="transmembrane region" description="Helical" evidence="5">
    <location>
        <begin position="198"/>
        <end position="214"/>
    </location>
</feature>
<dbReference type="InterPro" id="IPR013656">
    <property type="entry name" value="PAS_4"/>
</dbReference>
<comment type="catalytic activity">
    <reaction evidence="1">
        <text>ATP + protein L-histidine = ADP + protein N-phospho-L-histidine.</text>
        <dbReference type="EC" id="2.7.13.3"/>
    </reaction>
</comment>
<evidence type="ECO:0000256" key="5">
    <source>
        <dbReference type="SAM" id="Phobius"/>
    </source>
</evidence>
<sequence>MNLASQRCLRGGAKSSGRLPFAVQAALFVSLSAVPFAVVALFKSTFYFVASTPSYLLFHNLAELFSVIVSLSIFALGWSSYSQNTDKHALFLSAGFLATGLIDCFHALGYSGMPDLVTANLPNKATLFWLAARMVGAAVFWGSAWIYPEDKRGWINRATLLGAAFVLLGGTFVGVIFFPEQLPEAYRPGLGLTPFKVGTEYLIIGVLAWATFAYGRRWQKSGDRLLLYYLAALVLCIYCELAFTLYRSAFDSYNMLGHLYKVVAYLLIYRGVFVAAVRRPYQRLRQSRRILNQIVDSLPQSIFWKGRNSAYLGCNRVFASRAGLASPREILGKTDFELPWSREESEGYRADDRVVMEQRLAKEHILETQRQADGDLIWIDTTKIPLCGEDGAVEGVLGVYEDITERKQAEQALRESNERFFSAFHNAPIAMAISTLKDGVCVDANERYLEVTGVSREEIVGKTFIEAGLITPSERQKIVDAMQRDRRVYNLDLTYRTREGKELSWIYSGQMIQVDGKEYLLSSAVDLTQQRLLEQQLRQSQKMEALGQLAGGVAHDFNNILQVIVGYATLLDFRASPEQKPMVHEIAKAAERAAELTNGLLSYSRKQVLKLETADINQVVHNIEKFLIRILGEDIELTIQTADPVRTVIDKAHIQQVFVNLASNARDAMPHGGCLSISVERIEIDERFIAAHNFGAAGPYALIRVSDTGEGIPAEHLQHIFEPFFTTKVDGKGTGLGLAIVYGIINQHHGSITCYSEPGTGTTFNIYLPLTDADAAVAQCSAAELPAPARKLNILMVEDDEGVRTVTRKILETFGHRVVEAENGRAAVERYAQDPAAVDLVLLDALMPGLNGGETLVLLKEVDPAVKVLFMSGYAREVISGKMVLPEHFEFVAKPVVPAALNEAIGRAMR</sequence>
<dbReference type="InterPro" id="IPR003661">
    <property type="entry name" value="HisK_dim/P_dom"/>
</dbReference>
<dbReference type="SMART" id="SM00387">
    <property type="entry name" value="HATPase_c"/>
    <property type="match status" value="1"/>
</dbReference>
<dbReference type="PANTHER" id="PTHR43065">
    <property type="entry name" value="SENSOR HISTIDINE KINASE"/>
    <property type="match status" value="1"/>
</dbReference>
<dbReference type="SUPFAM" id="SSF47384">
    <property type="entry name" value="Homodimeric domain of signal transducing histidine kinase"/>
    <property type="match status" value="1"/>
</dbReference>
<dbReference type="PRINTS" id="PR00344">
    <property type="entry name" value="BCTRLSENSOR"/>
</dbReference>
<evidence type="ECO:0000256" key="3">
    <source>
        <dbReference type="ARBA" id="ARBA00022553"/>
    </source>
</evidence>
<feature type="transmembrane region" description="Helical" evidence="5">
    <location>
        <begin position="159"/>
        <end position="178"/>
    </location>
</feature>
<dbReference type="SUPFAM" id="SSF52172">
    <property type="entry name" value="CheY-like"/>
    <property type="match status" value="1"/>
</dbReference>
<organism evidence="10 11">
    <name type="scientific">Geomesophilobacter sediminis</name>
    <dbReference type="NCBI Taxonomy" id="2798584"/>
    <lineage>
        <taxon>Bacteria</taxon>
        <taxon>Pseudomonadati</taxon>
        <taxon>Thermodesulfobacteriota</taxon>
        <taxon>Desulfuromonadia</taxon>
        <taxon>Geobacterales</taxon>
        <taxon>Geobacteraceae</taxon>
        <taxon>Geomesophilobacter</taxon>
    </lineage>
</organism>
<dbReference type="InterPro" id="IPR011006">
    <property type="entry name" value="CheY-like_superfamily"/>
</dbReference>